<feature type="domain" description="NAD(P)-binding" evidence="1">
    <location>
        <begin position="23"/>
        <end position="87"/>
    </location>
</feature>
<dbReference type="Gene3D" id="3.40.50.720">
    <property type="entry name" value="NAD(P)-binding Rossmann-like Domain"/>
    <property type="match status" value="1"/>
</dbReference>
<accession>A0ABV9T4S2</accession>
<comment type="caution">
    <text evidence="2">The sequence shown here is derived from an EMBL/GenBank/DDBJ whole genome shotgun (WGS) entry which is preliminary data.</text>
</comment>
<evidence type="ECO:0000313" key="3">
    <source>
        <dbReference type="Proteomes" id="UP001595818"/>
    </source>
</evidence>
<dbReference type="SUPFAM" id="SSF51735">
    <property type="entry name" value="NAD(P)-binding Rossmann-fold domains"/>
    <property type="match status" value="1"/>
</dbReference>
<name>A0ABV9T4S2_9BACT</name>
<dbReference type="InterPro" id="IPR036291">
    <property type="entry name" value="NAD(P)-bd_dom_sf"/>
</dbReference>
<dbReference type="EMBL" id="JBHSJJ010000010">
    <property type="protein sequence ID" value="MFC4873467.1"/>
    <property type="molecule type" value="Genomic_DNA"/>
</dbReference>
<dbReference type="PANTHER" id="PTHR43162">
    <property type="match status" value="1"/>
</dbReference>
<reference evidence="3" key="1">
    <citation type="journal article" date="2019" name="Int. J. Syst. Evol. Microbiol.">
        <title>The Global Catalogue of Microorganisms (GCM) 10K type strain sequencing project: providing services to taxonomists for standard genome sequencing and annotation.</title>
        <authorList>
            <consortium name="The Broad Institute Genomics Platform"/>
            <consortium name="The Broad Institute Genome Sequencing Center for Infectious Disease"/>
            <person name="Wu L."/>
            <person name="Ma J."/>
        </authorList>
    </citation>
    <scope>NUCLEOTIDE SEQUENCE [LARGE SCALE GENOMIC DNA]</scope>
    <source>
        <strain evidence="3">CGMCC 4.7466</strain>
    </source>
</reference>
<sequence>METRTQNSAFKTAKSKENYLITGATGTVGRLIVSELLHRGKCVKALSRNPEKATFPDGVVAIKGDLNDPGSLKDAFQGITGMYLITISGESFEPLEFVVSWYKNTPPEGYTVVPTVEEVTGQPAHTFRQWAKEHRNNFETAK</sequence>
<evidence type="ECO:0000313" key="2">
    <source>
        <dbReference type="EMBL" id="MFC4873467.1"/>
    </source>
</evidence>
<dbReference type="RefSeq" id="WP_377066351.1">
    <property type="nucleotide sequence ID" value="NZ_JBHSJJ010000010.1"/>
</dbReference>
<gene>
    <name evidence="2" type="ORF">ACFPFU_17325</name>
</gene>
<dbReference type="Proteomes" id="UP001595818">
    <property type="component" value="Unassembled WGS sequence"/>
</dbReference>
<dbReference type="PANTHER" id="PTHR43162:SF1">
    <property type="entry name" value="PRESTALK A DIFFERENTIATION PROTEIN A"/>
    <property type="match status" value="1"/>
</dbReference>
<keyword evidence="3" id="KW-1185">Reference proteome</keyword>
<proteinExistence type="predicted"/>
<dbReference type="InterPro" id="IPR051604">
    <property type="entry name" value="Ergot_Alk_Oxidoreductase"/>
</dbReference>
<dbReference type="InterPro" id="IPR016040">
    <property type="entry name" value="NAD(P)-bd_dom"/>
</dbReference>
<dbReference type="Pfam" id="PF13460">
    <property type="entry name" value="NAD_binding_10"/>
    <property type="match status" value="1"/>
</dbReference>
<evidence type="ECO:0000259" key="1">
    <source>
        <dbReference type="Pfam" id="PF13460"/>
    </source>
</evidence>
<protein>
    <submittedName>
        <fullName evidence="2">SDR family oxidoreductase</fullName>
    </submittedName>
</protein>
<organism evidence="2 3">
    <name type="scientific">Negadavirga shengliensis</name>
    <dbReference type="NCBI Taxonomy" id="1389218"/>
    <lineage>
        <taxon>Bacteria</taxon>
        <taxon>Pseudomonadati</taxon>
        <taxon>Bacteroidota</taxon>
        <taxon>Cytophagia</taxon>
        <taxon>Cytophagales</taxon>
        <taxon>Cyclobacteriaceae</taxon>
        <taxon>Negadavirga</taxon>
    </lineage>
</organism>